<dbReference type="InterPro" id="IPR003325">
    <property type="entry name" value="TerD"/>
</dbReference>
<feature type="region of interest" description="Disordered" evidence="2">
    <location>
        <begin position="682"/>
        <end position="711"/>
    </location>
</feature>
<name>A0A938YDM8_9ACTN</name>
<proteinExistence type="inferred from homology"/>
<accession>A0A938YDM8</accession>
<dbReference type="InterPro" id="IPR051324">
    <property type="entry name" value="Stress/Tellurium_Resist"/>
</dbReference>
<dbReference type="PANTHER" id="PTHR32097:SF4">
    <property type="entry name" value="GENERAL STRESS PROTEIN 16U"/>
    <property type="match status" value="1"/>
</dbReference>
<dbReference type="Gene3D" id="2.60.60.30">
    <property type="entry name" value="sav2460 like domains"/>
    <property type="match status" value="1"/>
</dbReference>
<evidence type="ECO:0000313" key="4">
    <source>
        <dbReference type="EMBL" id="MBM9466507.1"/>
    </source>
</evidence>
<evidence type="ECO:0000256" key="2">
    <source>
        <dbReference type="SAM" id="MobiDB-lite"/>
    </source>
</evidence>
<feature type="compositionally biased region" description="Basic residues" evidence="2">
    <location>
        <begin position="252"/>
        <end position="265"/>
    </location>
</feature>
<dbReference type="PANTHER" id="PTHR32097">
    <property type="entry name" value="CAMP-BINDING PROTEIN 1-RELATED"/>
    <property type="match status" value="1"/>
</dbReference>
<comment type="caution">
    <text evidence="4">The sequence shown here is derived from an EMBL/GenBank/DDBJ whole genome shotgun (WGS) entry which is preliminary data.</text>
</comment>
<evidence type="ECO:0000259" key="3">
    <source>
        <dbReference type="Pfam" id="PF02342"/>
    </source>
</evidence>
<dbReference type="AlphaFoldDB" id="A0A938YDM8"/>
<comment type="similarity">
    <text evidence="1">Belongs to the CAPAB/TerDEXZ family.</text>
</comment>
<gene>
    <name evidence="4" type="ORF">JL106_04325</name>
</gene>
<feature type="compositionally biased region" description="Low complexity" evidence="2">
    <location>
        <begin position="216"/>
        <end position="227"/>
    </location>
</feature>
<evidence type="ECO:0000313" key="5">
    <source>
        <dbReference type="Proteomes" id="UP000663792"/>
    </source>
</evidence>
<feature type="domain" description="TerD" evidence="3">
    <location>
        <begin position="6"/>
        <end position="172"/>
    </location>
</feature>
<keyword evidence="5" id="KW-1185">Reference proteome</keyword>
<protein>
    <submittedName>
        <fullName evidence="4">TerD family protein</fullName>
    </submittedName>
</protein>
<evidence type="ECO:0000256" key="1">
    <source>
        <dbReference type="ARBA" id="ARBA00008775"/>
    </source>
</evidence>
<feature type="compositionally biased region" description="Acidic residues" evidence="2">
    <location>
        <begin position="701"/>
        <end position="711"/>
    </location>
</feature>
<sequence>MANQWLMKGQNVPLESEVTDLTGRVHWTTGGPSATVDVIALLVGDDRRVRSDADMVFYNQTSTPDGSVTHAQQLISDDSGSDAVALDLAVVPDDVQAIVIAASSDAELAELSTLEWHVEQGSGEAIAGYRVDQLTTERVLVLGEVYRRNGGWRLRAVGQGWEGGLAGLATDFGVQLDDQNAEDGGAAGQVEADDGVLVDGSSDADADVVAEDPAEPRAVAPADADAPSGIAAVMPDVPSSREDRGGSSERRSRARSSVRPKRVATRRVTVPRPALAGGDQWQSSRLFSVYGVGSTDEQEKRATSALLWALSAVRPLGRALTARAGAPAGAIETFTEVQFSLGDHKVIPDGIIRAARAGRVWTACVEVKTGDAQLQRPQVESYLRLARRQKFDTVLTISNQVSTDHDRHPVEVAENLLKNVRLIHISWSEVMHEIRMLVEHHAFTDQLEVWILSELLRYLEHPKSGAMSFHDMGPDWVKARDAAKASTLRPGDAAAVSVVDGWNRLSRQLRLSLTARLGVPVRQVLPRRIASDGARRDREYIERLAGAGELSATFSVPDAVGPITVTADLRTSEIRLVVSLDAPKEGALTRRVSWLTRQLKESPGDLLVEAQFSPHSETTCERLADVREKPGVLIPGKDWEPDAFTLRWTQPMGTKRSGVKGGFVWSVTHALDEFYSQTVEHLRPWTPPPPQLPEGSASADLIEDAGDDATG</sequence>
<feature type="region of interest" description="Disordered" evidence="2">
    <location>
        <begin position="213"/>
        <end position="266"/>
    </location>
</feature>
<feature type="compositionally biased region" description="Basic and acidic residues" evidence="2">
    <location>
        <begin position="239"/>
        <end position="251"/>
    </location>
</feature>
<dbReference type="RefSeq" id="WP_205259474.1">
    <property type="nucleotide sequence ID" value="NZ_JAERWK010000006.1"/>
</dbReference>
<dbReference type="CDD" id="cd06974">
    <property type="entry name" value="TerD_like"/>
    <property type="match status" value="1"/>
</dbReference>
<organism evidence="4 5">
    <name type="scientific">Nakamurella leprariae</name>
    <dbReference type="NCBI Taxonomy" id="2803911"/>
    <lineage>
        <taxon>Bacteria</taxon>
        <taxon>Bacillati</taxon>
        <taxon>Actinomycetota</taxon>
        <taxon>Actinomycetes</taxon>
        <taxon>Nakamurellales</taxon>
        <taxon>Nakamurellaceae</taxon>
        <taxon>Nakamurella</taxon>
    </lineage>
</organism>
<reference evidence="4" key="1">
    <citation type="submission" date="2021-01" db="EMBL/GenBank/DDBJ databases">
        <title>YIM 132084 draft genome.</title>
        <authorList>
            <person name="An D."/>
        </authorList>
    </citation>
    <scope>NUCLEOTIDE SEQUENCE</scope>
    <source>
        <strain evidence="4">YIM 132084</strain>
    </source>
</reference>
<dbReference type="EMBL" id="JAERWK010000006">
    <property type="protein sequence ID" value="MBM9466507.1"/>
    <property type="molecule type" value="Genomic_DNA"/>
</dbReference>
<dbReference type="Proteomes" id="UP000663792">
    <property type="component" value="Unassembled WGS sequence"/>
</dbReference>
<dbReference type="Pfam" id="PF02342">
    <property type="entry name" value="TerD"/>
    <property type="match status" value="1"/>
</dbReference>